<dbReference type="eggNOG" id="KOG0192">
    <property type="taxonomic scope" value="Eukaryota"/>
</dbReference>
<dbReference type="EnsemblMetazoa" id="Aqu2.1.06064_001">
    <property type="protein sequence ID" value="Aqu2.1.06064_001"/>
    <property type="gene ID" value="Aqu2.1.06064"/>
</dbReference>
<keyword evidence="2" id="KW-0547">Nucleotide-binding</keyword>
<dbReference type="SUPFAM" id="SSF56112">
    <property type="entry name" value="Protein kinase-like (PK-like)"/>
    <property type="match status" value="1"/>
</dbReference>
<dbReference type="GO" id="GO:0004672">
    <property type="term" value="F:protein kinase activity"/>
    <property type="evidence" value="ECO:0007669"/>
    <property type="project" value="InterPro"/>
</dbReference>
<dbReference type="PANTHER" id="PTHR44329">
    <property type="entry name" value="SERINE/THREONINE-PROTEIN KINASE TNNI3K-RELATED"/>
    <property type="match status" value="1"/>
</dbReference>
<dbReference type="PANTHER" id="PTHR44329:SF298">
    <property type="entry name" value="MIXED LINEAGE KINASE DOMAIN-LIKE PROTEIN"/>
    <property type="match status" value="1"/>
</dbReference>
<dbReference type="GO" id="GO:0005524">
    <property type="term" value="F:ATP binding"/>
    <property type="evidence" value="ECO:0007669"/>
    <property type="project" value="UniProtKB-KW"/>
</dbReference>
<dbReference type="Gene3D" id="1.10.510.10">
    <property type="entry name" value="Transferase(Phosphotransferase) domain 1"/>
    <property type="match status" value="1"/>
</dbReference>
<evidence type="ECO:0000259" key="5">
    <source>
        <dbReference type="PROSITE" id="PS50011"/>
    </source>
</evidence>
<dbReference type="InterPro" id="IPR011009">
    <property type="entry name" value="Kinase-like_dom_sf"/>
</dbReference>
<dbReference type="OrthoDB" id="339325at2759"/>
<keyword evidence="3" id="KW-0418">Kinase</keyword>
<feature type="domain" description="Protein kinase" evidence="5">
    <location>
        <begin position="15"/>
        <end position="140"/>
    </location>
</feature>
<proteinExistence type="predicted"/>
<protein>
    <recommendedName>
        <fullName evidence="5">Protein kinase domain-containing protein</fullName>
    </recommendedName>
</protein>
<dbReference type="InParanoid" id="A0A1X7SV91"/>
<dbReference type="InterPro" id="IPR001245">
    <property type="entry name" value="Ser-Thr/Tyr_kinase_cat_dom"/>
</dbReference>
<dbReference type="STRING" id="400682.A0A1X7SV91"/>
<dbReference type="PROSITE" id="PS50011">
    <property type="entry name" value="PROTEIN_KINASE_DOM"/>
    <property type="match status" value="1"/>
</dbReference>
<dbReference type="AlphaFoldDB" id="A0A1X7SV91"/>
<evidence type="ECO:0000256" key="3">
    <source>
        <dbReference type="ARBA" id="ARBA00022777"/>
    </source>
</evidence>
<dbReference type="FunFam" id="3.30.200.20:FF:000180">
    <property type="entry name" value="serine/threonine-protein kinase STY46-like"/>
    <property type="match status" value="1"/>
</dbReference>
<dbReference type="InterPro" id="IPR000719">
    <property type="entry name" value="Prot_kinase_dom"/>
</dbReference>
<name>A0A1X7SV91_AMPQE</name>
<keyword evidence="1" id="KW-0808">Transferase</keyword>
<evidence type="ECO:0000256" key="4">
    <source>
        <dbReference type="ARBA" id="ARBA00022840"/>
    </source>
</evidence>
<accession>A0A1X7SV91</accession>
<keyword evidence="4" id="KW-0067">ATP-binding</keyword>
<dbReference type="Pfam" id="PF07714">
    <property type="entry name" value="PK_Tyr_Ser-Thr"/>
    <property type="match status" value="1"/>
</dbReference>
<reference evidence="6" key="1">
    <citation type="submission" date="2017-05" db="UniProtKB">
        <authorList>
            <consortium name="EnsemblMetazoa"/>
        </authorList>
    </citation>
    <scope>IDENTIFICATION</scope>
</reference>
<evidence type="ECO:0000256" key="1">
    <source>
        <dbReference type="ARBA" id="ARBA00022679"/>
    </source>
</evidence>
<organism evidence="6">
    <name type="scientific">Amphimedon queenslandica</name>
    <name type="common">Sponge</name>
    <dbReference type="NCBI Taxonomy" id="400682"/>
    <lineage>
        <taxon>Eukaryota</taxon>
        <taxon>Metazoa</taxon>
        <taxon>Porifera</taxon>
        <taxon>Demospongiae</taxon>
        <taxon>Heteroscleromorpha</taxon>
        <taxon>Haplosclerida</taxon>
        <taxon>Niphatidae</taxon>
        <taxon>Amphimedon</taxon>
    </lineage>
</organism>
<dbReference type="InterPro" id="IPR051681">
    <property type="entry name" value="Ser/Thr_Kinases-Pseudokinases"/>
</dbReference>
<dbReference type="Gene3D" id="3.30.200.20">
    <property type="entry name" value="Phosphorylase Kinase, domain 1"/>
    <property type="match status" value="1"/>
</dbReference>
<dbReference type="GO" id="GO:0097527">
    <property type="term" value="P:necroptotic signaling pathway"/>
    <property type="evidence" value="ECO:0007669"/>
    <property type="project" value="TreeGrafter"/>
</dbReference>
<sequence>MLMKILLQIDKDEVNLTKEEFRRRSFSVVTVGIFRGLRVAVKSLYDDVISDENVALFTREMSIVSRIRHPNLVQFFGATKVGSPLIVTELMSTNLRKELPKTSLRKQQILSIAQDVALGLNYLHLFKPQPIIHRNVSSLN</sequence>
<evidence type="ECO:0000313" key="6">
    <source>
        <dbReference type="EnsemblMetazoa" id="Aqu2.1.06064_001"/>
    </source>
</evidence>
<evidence type="ECO:0000256" key="2">
    <source>
        <dbReference type="ARBA" id="ARBA00022741"/>
    </source>
</evidence>